<evidence type="ECO:0000313" key="1">
    <source>
        <dbReference type="EMBL" id="AWA31071.1"/>
    </source>
</evidence>
<proteinExistence type="predicted"/>
<dbReference type="EMBL" id="CP028811">
    <property type="protein sequence ID" value="AWA31071.1"/>
    <property type="molecule type" value="Genomic_DNA"/>
</dbReference>
<dbReference type="RefSeq" id="WP_108372703.1">
    <property type="nucleotide sequence ID" value="NZ_CP028811.1"/>
</dbReference>
<evidence type="ECO:0000313" key="2">
    <source>
        <dbReference type="Proteomes" id="UP000244193"/>
    </source>
</evidence>
<dbReference type="AlphaFoldDB" id="A0A2S0RIW7"/>
<sequence length="263" mass="30351">MNLPSRENIIQRIFEIENLDLQEASIEEISEMLNLLFTGYKINTPCFEPGVELFRGIKYSEKPKNISSLSYPPKNFAKINRASRESESIFYAGTSREVPFFELNLRPGDFIVLSHWITTTKIMLNNVGYTDENFLNLNSSRENEKWNPKASETEENEIIQNFLAKTFSQPVSQKNIHLYKLTIAIAEKHFKSEIFDGLVYPTVAMRGNAENFAIKPNYIDDGNLLFLGVEFIEVTKQYDFKYDINILDSANSISEQGMIEWGR</sequence>
<reference evidence="1 2" key="1">
    <citation type="submission" date="2018-04" db="EMBL/GenBank/DDBJ databases">
        <title>Genome sequencing of Flavobacterium sp. HYN0048.</title>
        <authorList>
            <person name="Yi H."/>
            <person name="Baek C."/>
        </authorList>
    </citation>
    <scope>NUCLEOTIDE SEQUENCE [LARGE SCALE GENOMIC DNA]</scope>
    <source>
        <strain evidence="1 2">HYN0048</strain>
    </source>
</reference>
<accession>A0A2S0RIW7</accession>
<dbReference type="KEGG" id="fmg:HYN48_13790"/>
<organism evidence="1 2">
    <name type="scientific">Flavobacterium magnum</name>
    <dbReference type="NCBI Taxonomy" id="2162713"/>
    <lineage>
        <taxon>Bacteria</taxon>
        <taxon>Pseudomonadati</taxon>
        <taxon>Bacteroidota</taxon>
        <taxon>Flavobacteriia</taxon>
        <taxon>Flavobacteriales</taxon>
        <taxon>Flavobacteriaceae</taxon>
        <taxon>Flavobacterium</taxon>
    </lineage>
</organism>
<protein>
    <recommendedName>
        <fullName evidence="3">RES domain-containing protein</fullName>
    </recommendedName>
</protein>
<name>A0A2S0RIW7_9FLAO</name>
<gene>
    <name evidence="1" type="ORF">HYN48_13790</name>
</gene>
<dbReference type="Proteomes" id="UP000244193">
    <property type="component" value="Chromosome"/>
</dbReference>
<dbReference type="OrthoDB" id="868441at2"/>
<evidence type="ECO:0008006" key="3">
    <source>
        <dbReference type="Google" id="ProtNLM"/>
    </source>
</evidence>
<keyword evidence="2" id="KW-1185">Reference proteome</keyword>